<dbReference type="InterPro" id="IPR036028">
    <property type="entry name" value="SH3-like_dom_sf"/>
</dbReference>
<dbReference type="FunFam" id="2.30.30.40:FF:000072">
    <property type="entry name" value="Unconventional Myosin IB"/>
    <property type="match status" value="1"/>
</dbReference>
<protein>
    <submittedName>
        <fullName evidence="4">SH3 domain-containing protein</fullName>
    </submittedName>
</protein>
<keyword evidence="5" id="KW-1185">Reference proteome</keyword>
<reference evidence="4 5" key="1">
    <citation type="journal article" date="2019" name="Nat. Ecol. Evol.">
        <title>Megaphylogeny resolves global patterns of mushroom evolution.</title>
        <authorList>
            <person name="Varga T."/>
            <person name="Krizsan K."/>
            <person name="Foldi C."/>
            <person name="Dima B."/>
            <person name="Sanchez-Garcia M."/>
            <person name="Sanchez-Ramirez S."/>
            <person name="Szollosi G.J."/>
            <person name="Szarkandi J.G."/>
            <person name="Papp V."/>
            <person name="Albert L."/>
            <person name="Andreopoulos W."/>
            <person name="Angelini C."/>
            <person name="Antonin V."/>
            <person name="Barry K.W."/>
            <person name="Bougher N.L."/>
            <person name="Buchanan P."/>
            <person name="Buyck B."/>
            <person name="Bense V."/>
            <person name="Catcheside P."/>
            <person name="Chovatia M."/>
            <person name="Cooper J."/>
            <person name="Damon W."/>
            <person name="Desjardin D."/>
            <person name="Finy P."/>
            <person name="Geml J."/>
            <person name="Haridas S."/>
            <person name="Hughes K."/>
            <person name="Justo A."/>
            <person name="Karasinski D."/>
            <person name="Kautmanova I."/>
            <person name="Kiss B."/>
            <person name="Kocsube S."/>
            <person name="Kotiranta H."/>
            <person name="LaButti K.M."/>
            <person name="Lechner B.E."/>
            <person name="Liimatainen K."/>
            <person name="Lipzen A."/>
            <person name="Lukacs Z."/>
            <person name="Mihaltcheva S."/>
            <person name="Morgado L.N."/>
            <person name="Niskanen T."/>
            <person name="Noordeloos M.E."/>
            <person name="Ohm R.A."/>
            <person name="Ortiz-Santana B."/>
            <person name="Ovrebo C."/>
            <person name="Racz N."/>
            <person name="Riley R."/>
            <person name="Savchenko A."/>
            <person name="Shiryaev A."/>
            <person name="Soop K."/>
            <person name="Spirin V."/>
            <person name="Szebenyi C."/>
            <person name="Tomsovsky M."/>
            <person name="Tulloss R.E."/>
            <person name="Uehling J."/>
            <person name="Grigoriev I.V."/>
            <person name="Vagvolgyi C."/>
            <person name="Papp T."/>
            <person name="Martin F.M."/>
            <person name="Miettinen O."/>
            <person name="Hibbett D.S."/>
            <person name="Nagy L.G."/>
        </authorList>
    </citation>
    <scope>NUCLEOTIDE SEQUENCE [LARGE SCALE GENOMIC DNA]</scope>
    <source>
        <strain evidence="4 5">CBS 166.37</strain>
    </source>
</reference>
<dbReference type="PROSITE" id="PS50002">
    <property type="entry name" value="SH3"/>
    <property type="match status" value="1"/>
</dbReference>
<dbReference type="AlphaFoldDB" id="A0A5C3M485"/>
<evidence type="ECO:0000313" key="5">
    <source>
        <dbReference type="Proteomes" id="UP000308652"/>
    </source>
</evidence>
<feature type="domain" description="SH3" evidence="3">
    <location>
        <begin position="85"/>
        <end position="146"/>
    </location>
</feature>
<organism evidence="4 5">
    <name type="scientific">Crucibulum laeve</name>
    <dbReference type="NCBI Taxonomy" id="68775"/>
    <lineage>
        <taxon>Eukaryota</taxon>
        <taxon>Fungi</taxon>
        <taxon>Dikarya</taxon>
        <taxon>Basidiomycota</taxon>
        <taxon>Agaricomycotina</taxon>
        <taxon>Agaricomycetes</taxon>
        <taxon>Agaricomycetidae</taxon>
        <taxon>Agaricales</taxon>
        <taxon>Agaricineae</taxon>
        <taxon>Nidulariaceae</taxon>
        <taxon>Crucibulum</taxon>
    </lineage>
</organism>
<dbReference type="Pfam" id="PF00018">
    <property type="entry name" value="SH3_1"/>
    <property type="match status" value="1"/>
</dbReference>
<dbReference type="SUPFAM" id="SSF50044">
    <property type="entry name" value="SH3-domain"/>
    <property type="match status" value="1"/>
</dbReference>
<proteinExistence type="predicted"/>
<dbReference type="PRINTS" id="PR00452">
    <property type="entry name" value="SH3DOMAIN"/>
</dbReference>
<dbReference type="EMBL" id="ML213597">
    <property type="protein sequence ID" value="TFK40214.1"/>
    <property type="molecule type" value="Genomic_DNA"/>
</dbReference>
<sequence>MAPQDPQAAALLAHVLLQVEQNVQFLASNNYISQADASAILTKLPNASASNNGAIANLTSRMGNLRAAAAPSAPPPAPRAVPTAPQGVQARAIWAYNENGADPDDLSFSAGDIIEIVEETNADWWMGRVNGKQALFPANYVEKIAPVTPSPAAPTNRPVYKPFGAAYHGVTAPPPPGQGVNNVGLQEVDQTEKKSKYGGLKNTMAHSAAGGVGFGAGAAIGGGLVRAIF</sequence>
<dbReference type="PANTHER" id="PTHR45929">
    <property type="entry name" value="JAK PATHWAY SIGNAL TRANSDUCTION ADAPTOR MOLECULE"/>
    <property type="match status" value="1"/>
</dbReference>
<evidence type="ECO:0000259" key="3">
    <source>
        <dbReference type="PROSITE" id="PS50002"/>
    </source>
</evidence>
<dbReference type="SMART" id="SM00326">
    <property type="entry name" value="SH3"/>
    <property type="match status" value="1"/>
</dbReference>
<dbReference type="OrthoDB" id="5983572at2759"/>
<gene>
    <name evidence="4" type="ORF">BDQ12DRAFT_680533</name>
</gene>
<evidence type="ECO:0000256" key="2">
    <source>
        <dbReference type="PROSITE-ProRule" id="PRU00192"/>
    </source>
</evidence>
<dbReference type="Proteomes" id="UP000308652">
    <property type="component" value="Unassembled WGS sequence"/>
</dbReference>
<evidence type="ECO:0000256" key="1">
    <source>
        <dbReference type="ARBA" id="ARBA00022443"/>
    </source>
</evidence>
<dbReference type="InterPro" id="IPR050670">
    <property type="entry name" value="STAM"/>
</dbReference>
<dbReference type="PANTHER" id="PTHR45929:SF7">
    <property type="entry name" value="LAS SEVENTEEN-BINDING PROTEIN 1"/>
    <property type="match status" value="1"/>
</dbReference>
<dbReference type="Gene3D" id="2.30.30.40">
    <property type="entry name" value="SH3 Domains"/>
    <property type="match status" value="1"/>
</dbReference>
<accession>A0A5C3M485</accession>
<dbReference type="STRING" id="68775.A0A5C3M485"/>
<evidence type="ECO:0000313" key="4">
    <source>
        <dbReference type="EMBL" id="TFK40214.1"/>
    </source>
</evidence>
<name>A0A5C3M485_9AGAR</name>
<dbReference type="InterPro" id="IPR001452">
    <property type="entry name" value="SH3_domain"/>
</dbReference>
<keyword evidence="1 2" id="KW-0728">SH3 domain</keyword>